<accession>A0AAN8U6Y9</accession>
<sequence length="185" mass="20716">MAAAVAVGMQHSSVALGLSAMGLNWRHKRLPSADRSRESDAEASGLQRRFPTEHKFHHALLELHLEEGALVCPETGRRFPVNKGIPNMLLHEDEEKVMLNLSDEMRNGLKESEVQCEVKSMLHSNRAKAYDMCNVSVSFKSRCVPGAKTDIDDPLSFINDSQRFVNGRTDHVEASNLLMDEEWSS</sequence>
<evidence type="ECO:0000313" key="2">
    <source>
        <dbReference type="EMBL" id="KAK6911318.1"/>
    </source>
</evidence>
<comment type="similarity">
    <text evidence="1">Belongs to the TRM112 family.</text>
</comment>
<evidence type="ECO:0000256" key="1">
    <source>
        <dbReference type="ARBA" id="ARBA00007980"/>
    </source>
</evidence>
<gene>
    <name evidence="2" type="ORF">RJ641_023411</name>
</gene>
<dbReference type="PANTHER" id="PTHR12773">
    <property type="entry name" value="UPF0315 PROTEIN-RELATED"/>
    <property type="match status" value="1"/>
</dbReference>
<protein>
    <submittedName>
        <fullName evidence="2">Trm112-like</fullName>
    </submittedName>
</protein>
<evidence type="ECO:0000313" key="3">
    <source>
        <dbReference type="Proteomes" id="UP001370490"/>
    </source>
</evidence>
<dbReference type="InterPro" id="IPR005651">
    <property type="entry name" value="Trm112-like"/>
</dbReference>
<dbReference type="Proteomes" id="UP001370490">
    <property type="component" value="Unassembled WGS sequence"/>
</dbReference>
<comment type="caution">
    <text evidence="2">The sequence shown here is derived from an EMBL/GenBank/DDBJ whole genome shotgun (WGS) entry which is preliminary data.</text>
</comment>
<dbReference type="AlphaFoldDB" id="A0AAN8U6Y9"/>
<dbReference type="GO" id="GO:0030488">
    <property type="term" value="P:tRNA methylation"/>
    <property type="evidence" value="ECO:0007669"/>
    <property type="project" value="TreeGrafter"/>
</dbReference>
<dbReference type="Gene3D" id="2.20.25.10">
    <property type="match status" value="1"/>
</dbReference>
<keyword evidence="3" id="KW-1185">Reference proteome</keyword>
<reference evidence="2 3" key="1">
    <citation type="submission" date="2023-12" db="EMBL/GenBank/DDBJ databases">
        <title>A high-quality genome assembly for Dillenia turbinata (Dilleniales).</title>
        <authorList>
            <person name="Chanderbali A."/>
        </authorList>
    </citation>
    <scope>NUCLEOTIDE SEQUENCE [LARGE SCALE GENOMIC DNA]</scope>
    <source>
        <strain evidence="2">LSX21</strain>
        <tissue evidence="2">Leaf</tissue>
    </source>
</reference>
<proteinExistence type="inferred from homology"/>
<dbReference type="GO" id="GO:0046982">
    <property type="term" value="F:protein heterodimerization activity"/>
    <property type="evidence" value="ECO:0007669"/>
    <property type="project" value="InterPro"/>
</dbReference>
<dbReference type="EMBL" id="JBAMMX010000028">
    <property type="protein sequence ID" value="KAK6911318.1"/>
    <property type="molecule type" value="Genomic_DNA"/>
</dbReference>
<organism evidence="2 3">
    <name type="scientific">Dillenia turbinata</name>
    <dbReference type="NCBI Taxonomy" id="194707"/>
    <lineage>
        <taxon>Eukaryota</taxon>
        <taxon>Viridiplantae</taxon>
        <taxon>Streptophyta</taxon>
        <taxon>Embryophyta</taxon>
        <taxon>Tracheophyta</taxon>
        <taxon>Spermatophyta</taxon>
        <taxon>Magnoliopsida</taxon>
        <taxon>eudicotyledons</taxon>
        <taxon>Gunneridae</taxon>
        <taxon>Pentapetalae</taxon>
        <taxon>Dilleniales</taxon>
        <taxon>Dilleniaceae</taxon>
        <taxon>Dillenia</taxon>
    </lineage>
</organism>
<dbReference type="PANTHER" id="PTHR12773:SF0">
    <property type="entry name" value="MULTIFUNCTIONAL METHYLTRANSFERASE SUBUNIT TRM112-LIKE PROTEIN"/>
    <property type="match status" value="1"/>
</dbReference>
<dbReference type="Pfam" id="PF03966">
    <property type="entry name" value="Trm112p"/>
    <property type="match status" value="1"/>
</dbReference>
<dbReference type="GO" id="GO:0070476">
    <property type="term" value="P:rRNA (guanine-N7)-methylation"/>
    <property type="evidence" value="ECO:0007669"/>
    <property type="project" value="TreeGrafter"/>
</dbReference>
<name>A0AAN8U6Y9_9MAGN</name>
<dbReference type="SUPFAM" id="SSF158997">
    <property type="entry name" value="Trm112p-like"/>
    <property type="match status" value="1"/>
</dbReference>
<dbReference type="InterPro" id="IPR039127">
    <property type="entry name" value="Trm112"/>
</dbReference>